<sequence>MARSFIMLSLAARTAAFNAPRTASLRLVRHAASRAERELELLRKTVPQLKDELRAQGLKVGGRKAELIERLLGPGEIMEDELDLDCDAFARAAAKVQGLVASSAKVVGHARKGFTPAEPLPDKPCKSVFRVTAMPVGRPPLIVAETGPEPRPFKDLKALDLDEVADACLAALQ</sequence>
<dbReference type="Gene3D" id="1.10.720.30">
    <property type="entry name" value="SAP domain"/>
    <property type="match status" value="1"/>
</dbReference>
<name>A0A8J2SIZ6_9STRA</name>
<keyword evidence="5" id="KW-1185">Reference proteome</keyword>
<dbReference type="InterPro" id="IPR003034">
    <property type="entry name" value="SAP_dom"/>
</dbReference>
<dbReference type="InterPro" id="IPR036361">
    <property type="entry name" value="SAP_dom_sf"/>
</dbReference>
<evidence type="ECO:0000313" key="4">
    <source>
        <dbReference type="EMBL" id="CAH0373103.1"/>
    </source>
</evidence>
<feature type="signal peptide" evidence="2">
    <location>
        <begin position="1"/>
        <end position="16"/>
    </location>
</feature>
<feature type="chain" id="PRO_5035320434" description="SAP domain-containing protein" evidence="2">
    <location>
        <begin position="17"/>
        <end position="173"/>
    </location>
</feature>
<evidence type="ECO:0000256" key="2">
    <source>
        <dbReference type="SAM" id="SignalP"/>
    </source>
</evidence>
<proteinExistence type="predicted"/>
<keyword evidence="1" id="KW-0175">Coiled coil</keyword>
<feature type="coiled-coil region" evidence="1">
    <location>
        <begin position="25"/>
        <end position="52"/>
    </location>
</feature>
<feature type="domain" description="SAP" evidence="3">
    <location>
        <begin position="41"/>
        <end position="75"/>
    </location>
</feature>
<dbReference type="PROSITE" id="PS50800">
    <property type="entry name" value="SAP"/>
    <property type="match status" value="1"/>
</dbReference>
<dbReference type="SUPFAM" id="SSF68906">
    <property type="entry name" value="SAP domain"/>
    <property type="match status" value="1"/>
</dbReference>
<dbReference type="OrthoDB" id="207211at2759"/>
<dbReference type="SMART" id="SM00513">
    <property type="entry name" value="SAP"/>
    <property type="match status" value="1"/>
</dbReference>
<accession>A0A8J2SIZ6</accession>
<dbReference type="EMBL" id="CAKKNE010000004">
    <property type="protein sequence ID" value="CAH0373103.1"/>
    <property type="molecule type" value="Genomic_DNA"/>
</dbReference>
<dbReference type="Pfam" id="PF02037">
    <property type="entry name" value="SAP"/>
    <property type="match status" value="1"/>
</dbReference>
<organism evidence="4 5">
    <name type="scientific">Pelagomonas calceolata</name>
    <dbReference type="NCBI Taxonomy" id="35677"/>
    <lineage>
        <taxon>Eukaryota</taxon>
        <taxon>Sar</taxon>
        <taxon>Stramenopiles</taxon>
        <taxon>Ochrophyta</taxon>
        <taxon>Pelagophyceae</taxon>
        <taxon>Pelagomonadales</taxon>
        <taxon>Pelagomonadaceae</taxon>
        <taxon>Pelagomonas</taxon>
    </lineage>
</organism>
<evidence type="ECO:0000259" key="3">
    <source>
        <dbReference type="PROSITE" id="PS50800"/>
    </source>
</evidence>
<gene>
    <name evidence="4" type="ORF">PECAL_4P02760</name>
</gene>
<dbReference type="AlphaFoldDB" id="A0A8J2SIZ6"/>
<keyword evidence="2" id="KW-0732">Signal</keyword>
<dbReference type="Proteomes" id="UP000789595">
    <property type="component" value="Unassembled WGS sequence"/>
</dbReference>
<evidence type="ECO:0000256" key="1">
    <source>
        <dbReference type="SAM" id="Coils"/>
    </source>
</evidence>
<protein>
    <recommendedName>
        <fullName evidence="3">SAP domain-containing protein</fullName>
    </recommendedName>
</protein>
<comment type="caution">
    <text evidence="4">The sequence shown here is derived from an EMBL/GenBank/DDBJ whole genome shotgun (WGS) entry which is preliminary data.</text>
</comment>
<evidence type="ECO:0000313" key="5">
    <source>
        <dbReference type="Proteomes" id="UP000789595"/>
    </source>
</evidence>
<reference evidence="4" key="1">
    <citation type="submission" date="2021-11" db="EMBL/GenBank/DDBJ databases">
        <authorList>
            <consortium name="Genoscope - CEA"/>
            <person name="William W."/>
        </authorList>
    </citation>
    <scope>NUCLEOTIDE SEQUENCE</scope>
</reference>